<reference evidence="1 2" key="1">
    <citation type="submission" date="2020-03" db="EMBL/GenBank/DDBJ databases">
        <title>Vagococcus sp. nov., isolated from beetles.</title>
        <authorList>
            <person name="Hyun D.-W."/>
            <person name="Bae J.-W."/>
        </authorList>
    </citation>
    <scope>NUCLEOTIDE SEQUENCE [LARGE SCALE GENOMIC DNA]</scope>
    <source>
        <strain evidence="1 2">HDW17A</strain>
    </source>
</reference>
<dbReference type="KEGG" id="vah:G7081_04500"/>
<organism evidence="1 2">
    <name type="scientific">Vagococcus coleopterorum</name>
    <dbReference type="NCBI Taxonomy" id="2714946"/>
    <lineage>
        <taxon>Bacteria</taxon>
        <taxon>Bacillati</taxon>
        <taxon>Bacillota</taxon>
        <taxon>Bacilli</taxon>
        <taxon>Lactobacillales</taxon>
        <taxon>Enterococcaceae</taxon>
        <taxon>Vagococcus</taxon>
    </lineage>
</organism>
<protein>
    <submittedName>
        <fullName evidence="1">DUF1456 family protein</fullName>
    </submittedName>
</protein>
<evidence type="ECO:0000313" key="2">
    <source>
        <dbReference type="Proteomes" id="UP000500890"/>
    </source>
</evidence>
<dbReference type="AlphaFoldDB" id="A0A6G8AN00"/>
<dbReference type="PANTHER" id="PTHR37805:SF1">
    <property type="entry name" value="CYTOPLASMIC PROTEIN"/>
    <property type="match status" value="1"/>
</dbReference>
<name>A0A6G8AN00_9ENTE</name>
<gene>
    <name evidence="1" type="ORF">G7081_04500</name>
</gene>
<keyword evidence="2" id="KW-1185">Reference proteome</keyword>
<proteinExistence type="predicted"/>
<accession>A0A6G8AN00</accession>
<evidence type="ECO:0000313" key="1">
    <source>
        <dbReference type="EMBL" id="QIL46377.1"/>
    </source>
</evidence>
<dbReference type="Pfam" id="PF07308">
    <property type="entry name" value="DUF1456"/>
    <property type="match status" value="2"/>
</dbReference>
<sequence>MQMNNNDKLVRLRYALDLKDQDMAKIFKLGGADLSVDEVKAMLKRVYTEDTDEFDDNKYEVTCNDRKLEMFLNGFITFKRGKRPLKPGEVEKPVVYTMNHGNGNNELLKKLKIALSMTSDDMLEVFDHAGMRISASELGAVLRKEGARNYQRCGDKFARNFIKGLTVMHRGDK</sequence>
<dbReference type="InterPro" id="IPR009921">
    <property type="entry name" value="YehS-like"/>
</dbReference>
<dbReference type="PANTHER" id="PTHR37805">
    <property type="entry name" value="CYTOPLASMIC PROTEIN-RELATED"/>
    <property type="match status" value="1"/>
</dbReference>
<dbReference type="EMBL" id="CP049886">
    <property type="protein sequence ID" value="QIL46377.1"/>
    <property type="molecule type" value="Genomic_DNA"/>
</dbReference>
<dbReference type="Proteomes" id="UP000500890">
    <property type="component" value="Chromosome"/>
</dbReference>